<dbReference type="Proteomes" id="UP000800094">
    <property type="component" value="Unassembled WGS sequence"/>
</dbReference>
<protein>
    <submittedName>
        <fullName evidence="2">Uncharacterized protein</fullName>
    </submittedName>
</protein>
<evidence type="ECO:0000256" key="1">
    <source>
        <dbReference type="SAM" id="MobiDB-lite"/>
    </source>
</evidence>
<organism evidence="2 3">
    <name type="scientific">Trematosphaeria pertusa</name>
    <dbReference type="NCBI Taxonomy" id="390896"/>
    <lineage>
        <taxon>Eukaryota</taxon>
        <taxon>Fungi</taxon>
        <taxon>Dikarya</taxon>
        <taxon>Ascomycota</taxon>
        <taxon>Pezizomycotina</taxon>
        <taxon>Dothideomycetes</taxon>
        <taxon>Pleosporomycetidae</taxon>
        <taxon>Pleosporales</taxon>
        <taxon>Massarineae</taxon>
        <taxon>Trematosphaeriaceae</taxon>
        <taxon>Trematosphaeria</taxon>
    </lineage>
</organism>
<dbReference type="EMBL" id="ML987189">
    <property type="protein sequence ID" value="KAF2256574.1"/>
    <property type="molecule type" value="Genomic_DNA"/>
</dbReference>
<name>A0A6A6J1C1_9PLEO</name>
<proteinExistence type="predicted"/>
<evidence type="ECO:0000313" key="3">
    <source>
        <dbReference type="Proteomes" id="UP000800094"/>
    </source>
</evidence>
<reference evidence="2" key="1">
    <citation type="journal article" date="2020" name="Stud. Mycol.">
        <title>101 Dothideomycetes genomes: a test case for predicting lifestyles and emergence of pathogens.</title>
        <authorList>
            <person name="Haridas S."/>
            <person name="Albert R."/>
            <person name="Binder M."/>
            <person name="Bloem J."/>
            <person name="Labutti K."/>
            <person name="Salamov A."/>
            <person name="Andreopoulos B."/>
            <person name="Baker S."/>
            <person name="Barry K."/>
            <person name="Bills G."/>
            <person name="Bluhm B."/>
            <person name="Cannon C."/>
            <person name="Castanera R."/>
            <person name="Culley D."/>
            <person name="Daum C."/>
            <person name="Ezra D."/>
            <person name="Gonzalez J."/>
            <person name="Henrissat B."/>
            <person name="Kuo A."/>
            <person name="Liang C."/>
            <person name="Lipzen A."/>
            <person name="Lutzoni F."/>
            <person name="Magnuson J."/>
            <person name="Mondo S."/>
            <person name="Nolan M."/>
            <person name="Ohm R."/>
            <person name="Pangilinan J."/>
            <person name="Park H.-J."/>
            <person name="Ramirez L."/>
            <person name="Alfaro M."/>
            <person name="Sun H."/>
            <person name="Tritt A."/>
            <person name="Yoshinaga Y."/>
            <person name="Zwiers L.-H."/>
            <person name="Turgeon B."/>
            <person name="Goodwin S."/>
            <person name="Spatafora J."/>
            <person name="Crous P."/>
            <person name="Grigoriev I."/>
        </authorList>
    </citation>
    <scope>NUCLEOTIDE SEQUENCE</scope>
    <source>
        <strain evidence="2">CBS 122368</strain>
    </source>
</reference>
<keyword evidence="3" id="KW-1185">Reference proteome</keyword>
<feature type="region of interest" description="Disordered" evidence="1">
    <location>
        <begin position="50"/>
        <end position="88"/>
    </location>
</feature>
<accession>A0A6A6J1C1</accession>
<dbReference type="GeneID" id="54579720"/>
<sequence>MGVSGSPSAERGARPAHRRGVRAADWPRPPCCTVGPRALRQVPIFASTAQRAYTSRPASAPATHRTAAQHPQAPLPTMSSQRPAPPPSLQQLFVANESVPALSASCSRVGGNLDHQRPSGLLRHCPL</sequence>
<evidence type="ECO:0000313" key="2">
    <source>
        <dbReference type="EMBL" id="KAF2256574.1"/>
    </source>
</evidence>
<gene>
    <name evidence="2" type="ORF">BU26DRAFT_499224</name>
</gene>
<dbReference type="RefSeq" id="XP_033691578.1">
    <property type="nucleotide sequence ID" value="XM_033826390.1"/>
</dbReference>
<feature type="region of interest" description="Disordered" evidence="1">
    <location>
        <begin position="1"/>
        <end position="30"/>
    </location>
</feature>
<feature type="region of interest" description="Disordered" evidence="1">
    <location>
        <begin position="108"/>
        <end position="127"/>
    </location>
</feature>
<dbReference type="AlphaFoldDB" id="A0A6A6J1C1"/>